<proteinExistence type="predicted"/>
<protein>
    <submittedName>
        <fullName evidence="1">Uncharacterized protein</fullName>
    </submittedName>
</protein>
<dbReference type="EMBL" id="KJ019094">
    <property type="protein sequence ID" value="AIX29751.1"/>
    <property type="molecule type" value="Genomic_DNA"/>
</dbReference>
<evidence type="ECO:0000313" key="4">
    <source>
        <dbReference type="Proteomes" id="UP000033005"/>
    </source>
</evidence>
<evidence type="ECO:0000313" key="1">
    <source>
        <dbReference type="EMBL" id="AIX20535.1"/>
    </source>
</evidence>
<dbReference type="KEGG" id="vg:24172215"/>
<evidence type="ECO:0000313" key="3">
    <source>
        <dbReference type="EMBL" id="AIX44990.1"/>
    </source>
</evidence>
<name>A0A0E3F575_9CAUD</name>
<evidence type="ECO:0000313" key="5">
    <source>
        <dbReference type="Proteomes" id="UP000185283"/>
    </source>
</evidence>
<evidence type="ECO:0000313" key="2">
    <source>
        <dbReference type="EMBL" id="AIX29751.1"/>
    </source>
</evidence>
<dbReference type="Proteomes" id="UP000185283">
    <property type="component" value="Segment"/>
</dbReference>
<dbReference type="EMBL" id="KJ019054">
    <property type="protein sequence ID" value="AIX20535.1"/>
    <property type="molecule type" value="Genomic_DNA"/>
</dbReference>
<dbReference type="GeneID" id="24172215"/>
<dbReference type="Proteomes" id="UP000185284">
    <property type="component" value="Segment"/>
</dbReference>
<dbReference type="InterPro" id="IPR057004">
    <property type="entry name" value="Gp90-like"/>
</dbReference>
<keyword evidence="5" id="KW-1185">Reference proteome</keyword>
<dbReference type="Pfam" id="PF23790">
    <property type="entry name" value="Kyano_Gp96"/>
    <property type="match status" value="1"/>
</dbReference>
<dbReference type="EMBL" id="KJ019156">
    <property type="protein sequence ID" value="AIX44990.1"/>
    <property type="molecule type" value="Genomic_DNA"/>
</dbReference>
<dbReference type="OrthoDB" id="18760at10239"/>
<accession>A0A0E3F575</accession>
<sequence>MRKIETQMIAAIKADKNWSSGNTQVVTNMGVSTVYLHGNKIAMVDDTSLTLFDGGWQSNTTKSRLNALCSEFCIVGEGVFQKDFAWYVRQFTGAINGKNVYKTVNFCSGYVFA</sequence>
<dbReference type="RefSeq" id="YP_009134573.1">
    <property type="nucleotide sequence ID" value="NC_026928.1"/>
</dbReference>
<reference evidence="4 5" key="1">
    <citation type="submission" date="2013-12" db="EMBL/GenBank/DDBJ databases">
        <title>Ecological redundancy of diverse viral populations within a natural community.</title>
        <authorList>
            <person name="Gregory A.C."/>
            <person name="LaButti K."/>
            <person name="Copeland A."/>
            <person name="Woyke T."/>
            <person name="Sullivan M.B."/>
        </authorList>
    </citation>
    <scope>NUCLEOTIDE SEQUENCE [LARGE SCALE GENOMIC DNA]</scope>
    <source>
        <strain evidence="3">Syn7803C2</strain>
        <strain evidence="1">Syn7803C85</strain>
        <strain evidence="2">Syn7803US33</strain>
    </source>
</reference>
<dbReference type="Proteomes" id="UP000033005">
    <property type="component" value="Segment"/>
</dbReference>
<organism evidence="1 5">
    <name type="scientific">Synechococcus phage ACG-2014e</name>
    <dbReference type="NCBI Taxonomy" id="1493510"/>
    <lineage>
        <taxon>Viruses</taxon>
        <taxon>Duplodnaviria</taxon>
        <taxon>Heunggongvirae</taxon>
        <taxon>Uroviricota</taxon>
        <taxon>Caudoviricetes</taxon>
        <taxon>Pantevenvirales</taxon>
        <taxon>Kyanoviridae</taxon>
        <taxon>Chalconvirus</taxon>
        <taxon>Chalconvirus acg2014e</taxon>
    </lineage>
</organism>
<gene>
    <name evidence="3" type="ORF">Syn7803C2_71</name>
    <name evidence="1" type="ORF">Syn7803C85_72</name>
    <name evidence="2" type="ORF">Syn7803US33_70</name>
</gene>